<dbReference type="Proteomes" id="UP001473302">
    <property type="component" value="Unassembled WGS sequence"/>
</dbReference>
<reference evidence="8 9" key="1">
    <citation type="submission" date="2024-04" db="EMBL/GenBank/DDBJ databases">
        <title>genome sequences of Mucor flavus KT1a and Helicostylum pulchrum KT1b strains isolated from the surface of a dry-aged beef.</title>
        <authorList>
            <person name="Toyotome T."/>
            <person name="Hosono M."/>
            <person name="Torimaru M."/>
            <person name="Fukuda K."/>
            <person name="Mikami N."/>
        </authorList>
    </citation>
    <scope>NUCLEOTIDE SEQUENCE [LARGE SCALE GENOMIC DNA]</scope>
    <source>
        <strain evidence="8 9">KT1a</strain>
    </source>
</reference>
<keyword evidence="5" id="KW-0539">Nucleus</keyword>
<keyword evidence="3" id="KW-0010">Activator</keyword>
<dbReference type="Pfam" id="PF00010">
    <property type="entry name" value="HLH"/>
    <property type="match status" value="1"/>
</dbReference>
<evidence type="ECO:0000256" key="2">
    <source>
        <dbReference type="ARBA" id="ARBA00023125"/>
    </source>
</evidence>
<evidence type="ECO:0000313" key="9">
    <source>
        <dbReference type="Proteomes" id="UP001473302"/>
    </source>
</evidence>
<comment type="caution">
    <text evidence="8">The sequence shown here is derived from an EMBL/GenBank/DDBJ whole genome shotgun (WGS) entry which is preliminary data.</text>
</comment>
<keyword evidence="1" id="KW-0805">Transcription regulation</keyword>
<evidence type="ECO:0000256" key="4">
    <source>
        <dbReference type="ARBA" id="ARBA00023163"/>
    </source>
</evidence>
<evidence type="ECO:0000256" key="1">
    <source>
        <dbReference type="ARBA" id="ARBA00023015"/>
    </source>
</evidence>
<keyword evidence="2" id="KW-0238">DNA-binding</keyword>
<proteinExistence type="predicted"/>
<dbReference type="InterPro" id="IPR011598">
    <property type="entry name" value="bHLH_dom"/>
</dbReference>
<sequence>MFPVQRGLYDHRSTMNQFAKPECQLMSFDSFPYTNANLTNFSNGSNSPLMPNVFTGDEIFDQDLLKEDELNNNLSDKKLLSKAERRAEHNAIERARRESLNTKFQSLAQILPNLNNYRRPSKSQIVEKALDWVKQSLSREERYRYQILQLQRENKRVMAQMMSQEQLTQLQHFQENIPVPRQSVSTPTRRVAASNTSSVTNTYPSGFNSTNGWPNSSRLTDPNNQMYTLSSTEDLAKQNFSPRSDDEATVSSTNEDEAEFRSSCNTSIFMEQSHSNKQVENQQQFMASELCSAGFSLSQAHFDPNLMNHWSYSKQGNLNGVNLDPGANGRSAPFLTFR</sequence>
<evidence type="ECO:0000259" key="7">
    <source>
        <dbReference type="PROSITE" id="PS50888"/>
    </source>
</evidence>
<dbReference type="Gene3D" id="4.10.280.10">
    <property type="entry name" value="Helix-loop-helix DNA-binding domain"/>
    <property type="match status" value="1"/>
</dbReference>
<evidence type="ECO:0000256" key="5">
    <source>
        <dbReference type="ARBA" id="ARBA00023242"/>
    </source>
</evidence>
<dbReference type="InterPro" id="IPR036638">
    <property type="entry name" value="HLH_DNA-bd_sf"/>
</dbReference>
<dbReference type="SUPFAM" id="SSF47459">
    <property type="entry name" value="HLH, helix-loop-helix DNA-binding domain"/>
    <property type="match status" value="1"/>
</dbReference>
<dbReference type="SMART" id="SM00353">
    <property type="entry name" value="HLH"/>
    <property type="match status" value="1"/>
</dbReference>
<organism evidence="8 9">
    <name type="scientific">Mucor flavus</name>
    <dbReference type="NCBI Taxonomy" id="439312"/>
    <lineage>
        <taxon>Eukaryota</taxon>
        <taxon>Fungi</taxon>
        <taxon>Fungi incertae sedis</taxon>
        <taxon>Mucoromycota</taxon>
        <taxon>Mucoromycotina</taxon>
        <taxon>Mucoromycetes</taxon>
        <taxon>Mucorales</taxon>
        <taxon>Mucorineae</taxon>
        <taxon>Mucoraceae</taxon>
        <taxon>Mucor</taxon>
    </lineage>
</organism>
<evidence type="ECO:0000256" key="3">
    <source>
        <dbReference type="ARBA" id="ARBA00023159"/>
    </source>
</evidence>
<dbReference type="PANTHER" id="PTHR10328">
    <property type="entry name" value="PROTEIN MAX MYC-ASSOCIATED FACTOR X"/>
    <property type="match status" value="1"/>
</dbReference>
<keyword evidence="9" id="KW-1185">Reference proteome</keyword>
<feature type="domain" description="BHLH" evidence="7">
    <location>
        <begin position="84"/>
        <end position="136"/>
    </location>
</feature>
<dbReference type="EMBL" id="BAABUK010000020">
    <property type="protein sequence ID" value="GAA5814321.1"/>
    <property type="molecule type" value="Genomic_DNA"/>
</dbReference>
<accession>A0ABP9Z5H3</accession>
<feature type="region of interest" description="Disordered" evidence="6">
    <location>
        <begin position="182"/>
        <end position="220"/>
    </location>
</feature>
<keyword evidence="4" id="KW-0804">Transcription</keyword>
<feature type="region of interest" description="Disordered" evidence="6">
    <location>
        <begin position="235"/>
        <end position="258"/>
    </location>
</feature>
<dbReference type="PROSITE" id="PS50888">
    <property type="entry name" value="BHLH"/>
    <property type="match status" value="1"/>
</dbReference>
<evidence type="ECO:0000313" key="8">
    <source>
        <dbReference type="EMBL" id="GAA5814321.1"/>
    </source>
</evidence>
<gene>
    <name evidence="8" type="ORF">MFLAVUS_007815</name>
</gene>
<protein>
    <recommendedName>
        <fullName evidence="7">BHLH domain-containing protein</fullName>
    </recommendedName>
</protein>
<dbReference type="PANTHER" id="PTHR10328:SF3">
    <property type="entry name" value="PROTEIN MAX"/>
    <property type="match status" value="1"/>
</dbReference>
<evidence type="ECO:0000256" key="6">
    <source>
        <dbReference type="SAM" id="MobiDB-lite"/>
    </source>
</evidence>
<name>A0ABP9Z5H3_9FUNG</name>